<dbReference type="GO" id="GO:0009378">
    <property type="term" value="F:four-way junction helicase activity"/>
    <property type="evidence" value="ECO:0007669"/>
    <property type="project" value="TreeGrafter"/>
</dbReference>
<keyword evidence="7" id="KW-0238">DNA-binding</keyword>
<feature type="region of interest" description="Disordered" evidence="9">
    <location>
        <begin position="1182"/>
        <end position="1212"/>
    </location>
</feature>
<dbReference type="GO" id="GO:0000400">
    <property type="term" value="F:four-way junction DNA binding"/>
    <property type="evidence" value="ECO:0007669"/>
    <property type="project" value="TreeGrafter"/>
</dbReference>
<evidence type="ECO:0000256" key="8">
    <source>
        <dbReference type="ARBA" id="ARBA00023204"/>
    </source>
</evidence>
<dbReference type="CDD" id="cd18801">
    <property type="entry name" value="SF2_C_FANCM_Hef"/>
    <property type="match status" value="1"/>
</dbReference>
<name>A0A0K2TFG1_LEPSM</name>
<feature type="compositionally biased region" description="Low complexity" evidence="9">
    <location>
        <begin position="991"/>
        <end position="1001"/>
    </location>
</feature>
<feature type="region of interest" description="Disordered" evidence="9">
    <location>
        <begin position="526"/>
        <end position="570"/>
    </location>
</feature>
<reference evidence="12" key="1">
    <citation type="submission" date="2014-05" db="EMBL/GenBank/DDBJ databases">
        <authorList>
            <person name="Chronopoulou M."/>
        </authorList>
    </citation>
    <scope>NUCLEOTIDE SEQUENCE</scope>
    <source>
        <tissue evidence="12">Whole organism</tissue>
    </source>
</reference>
<dbReference type="GO" id="GO:0045003">
    <property type="term" value="P:double-strand break repair via synthesis-dependent strand annealing"/>
    <property type="evidence" value="ECO:0007669"/>
    <property type="project" value="TreeGrafter"/>
</dbReference>
<evidence type="ECO:0000256" key="4">
    <source>
        <dbReference type="ARBA" id="ARBA00022801"/>
    </source>
</evidence>
<accession>A0A0K2TFG1</accession>
<feature type="compositionally biased region" description="Basic residues" evidence="9">
    <location>
        <begin position="1083"/>
        <end position="1093"/>
    </location>
</feature>
<dbReference type="GO" id="GO:0016787">
    <property type="term" value="F:hydrolase activity"/>
    <property type="evidence" value="ECO:0007669"/>
    <property type="project" value="UniProtKB-KW"/>
</dbReference>
<dbReference type="GO" id="GO:0036297">
    <property type="term" value="P:interstrand cross-link repair"/>
    <property type="evidence" value="ECO:0007669"/>
    <property type="project" value="TreeGrafter"/>
</dbReference>
<dbReference type="SUPFAM" id="SSF52540">
    <property type="entry name" value="P-loop containing nucleoside triphosphate hydrolases"/>
    <property type="match status" value="1"/>
</dbReference>
<keyword evidence="8" id="KW-0234">DNA repair</keyword>
<feature type="compositionally biased region" description="Acidic residues" evidence="9">
    <location>
        <begin position="1240"/>
        <end position="1249"/>
    </location>
</feature>
<dbReference type="Gene3D" id="3.40.50.300">
    <property type="entry name" value="P-loop containing nucleotide triphosphate hydrolases"/>
    <property type="match status" value="2"/>
</dbReference>
<dbReference type="GO" id="GO:0005524">
    <property type="term" value="F:ATP binding"/>
    <property type="evidence" value="ECO:0007669"/>
    <property type="project" value="UniProtKB-KW"/>
</dbReference>
<dbReference type="Gene3D" id="3.40.50.10130">
    <property type="match status" value="1"/>
</dbReference>
<dbReference type="PROSITE" id="PS51194">
    <property type="entry name" value="HELICASE_CTER"/>
    <property type="match status" value="1"/>
</dbReference>
<evidence type="ECO:0000256" key="1">
    <source>
        <dbReference type="ARBA" id="ARBA00009889"/>
    </source>
</evidence>
<evidence type="ECO:0000313" key="12">
    <source>
        <dbReference type="EMBL" id="CDW24196.1"/>
    </source>
</evidence>
<dbReference type="InterPro" id="IPR011335">
    <property type="entry name" value="Restrct_endonuc-II-like"/>
</dbReference>
<evidence type="ECO:0008006" key="13">
    <source>
        <dbReference type="Google" id="ProtNLM"/>
    </source>
</evidence>
<dbReference type="PROSITE" id="PS51192">
    <property type="entry name" value="HELICASE_ATP_BIND_1"/>
    <property type="match status" value="1"/>
</dbReference>
<feature type="compositionally biased region" description="Acidic residues" evidence="9">
    <location>
        <begin position="1102"/>
        <end position="1112"/>
    </location>
</feature>
<dbReference type="SUPFAM" id="SSF52980">
    <property type="entry name" value="Restriction endonuclease-like"/>
    <property type="match status" value="1"/>
</dbReference>
<evidence type="ECO:0000256" key="5">
    <source>
        <dbReference type="ARBA" id="ARBA00022806"/>
    </source>
</evidence>
<dbReference type="Gene3D" id="1.10.150.20">
    <property type="entry name" value="5' to 3' exonuclease, C-terminal subdomain"/>
    <property type="match status" value="1"/>
</dbReference>
<dbReference type="InterPro" id="IPR001650">
    <property type="entry name" value="Helicase_C-like"/>
</dbReference>
<dbReference type="InterPro" id="IPR039686">
    <property type="entry name" value="FANCM/Mph1-like_ID"/>
</dbReference>
<keyword evidence="6" id="KW-0067">ATP-binding</keyword>
<feature type="region of interest" description="Disordered" evidence="9">
    <location>
        <begin position="309"/>
        <end position="334"/>
    </location>
</feature>
<feature type="region of interest" description="Disordered" evidence="9">
    <location>
        <begin position="1228"/>
        <end position="1252"/>
    </location>
</feature>
<feature type="compositionally biased region" description="Basic residues" evidence="9">
    <location>
        <begin position="552"/>
        <end position="561"/>
    </location>
</feature>
<feature type="domain" description="Helicase ATP-binding" evidence="10">
    <location>
        <begin position="1"/>
        <end position="142"/>
    </location>
</feature>
<evidence type="ECO:0000256" key="3">
    <source>
        <dbReference type="ARBA" id="ARBA00022763"/>
    </source>
</evidence>
<keyword evidence="3" id="KW-0227">DNA damage</keyword>
<evidence type="ECO:0000259" key="11">
    <source>
        <dbReference type="PROSITE" id="PS51194"/>
    </source>
</evidence>
<dbReference type="Pfam" id="PF00270">
    <property type="entry name" value="DEAD"/>
    <property type="match status" value="1"/>
</dbReference>
<organism evidence="12">
    <name type="scientific">Lepeophtheirus salmonis</name>
    <name type="common">Salmon louse</name>
    <name type="synonym">Caligus salmonis</name>
    <dbReference type="NCBI Taxonomy" id="72036"/>
    <lineage>
        <taxon>Eukaryota</taxon>
        <taxon>Metazoa</taxon>
        <taxon>Ecdysozoa</taxon>
        <taxon>Arthropoda</taxon>
        <taxon>Crustacea</taxon>
        <taxon>Multicrustacea</taxon>
        <taxon>Hexanauplia</taxon>
        <taxon>Copepoda</taxon>
        <taxon>Siphonostomatoida</taxon>
        <taxon>Caligidae</taxon>
        <taxon>Lepeophtheirus</taxon>
    </lineage>
</organism>
<feature type="compositionally biased region" description="Acidic residues" evidence="9">
    <location>
        <begin position="1183"/>
        <end position="1203"/>
    </location>
</feature>
<evidence type="ECO:0000256" key="9">
    <source>
        <dbReference type="SAM" id="MobiDB-lite"/>
    </source>
</evidence>
<dbReference type="Pfam" id="PF00271">
    <property type="entry name" value="Helicase_C"/>
    <property type="match status" value="1"/>
</dbReference>
<keyword evidence="2" id="KW-0547">Nucleotide-binding</keyword>
<evidence type="ECO:0000256" key="2">
    <source>
        <dbReference type="ARBA" id="ARBA00022741"/>
    </source>
</evidence>
<sequence>MYNFYRWYPEGVIVFLAPTKPLVAQQIHACFNIMGIPAKDVAEMTGNNPVNSRKKDWSSKRVFFLTPQVLSNDLSRGLLPTSSIKCVVIDEAHRARGEYAYCQVIKELRMSGEYFRVIALSATPGNDIKSVQSVLMNLGISKIELRSEDSPDIVPYTFKRNIDKVVVPLSAEMEDIKDKYSALLEIFVGRLHRFGVIGQNKKEIKVSSVSKFMLLQCRNEFRQNPPTKYVNDRGGQGKVEYNFASCISLFHAYELLHQHGLRPFYNFLLKTTDVHSGSKSLISELSKNQLWTDIMGYLQNKFDGDSSNPILNSSRPNLSQKLSQRKDSKDFTSGHPKINKLLEIVLKHFREKGDALSRVMIFSQYRDSVKEITASLHSHKPMVRAIEFIGQAGTKVKKGLTQKEQIEVIKRFREGGYNTLVSTCVGEEGLDIGEVDLIICFDVSKSPIQLIQRMGRTGRKRSGRIVVLVTKGKEEIAYNQCLYSKKSINRAILEKHQLANFFQKSPRMIPHDIHPKCHKMEMVISTLENPSSTAKEPKAKTRKSTRETSTTKKSRSKRVVSTHKDSNSINIDPFETTEIIKPKENMNTENESQRPLQKLISSYSMYSSILDSVDSDENESEAIEMKSLPPPSPSLNVSERVNSPFVANIPECEALSEVSSCKKNVSIVEVESGSDHFETIKSEFDDLYSEESNLDIKRFQLELFNEEEEEGEDYSILEMAKFNSDDILEEYEKIKNEFTQNNVSKMRPSLIQNENNFGIQTSTPRNKSSTILSKNTLTSLYSSPPGSTKAQAPHFSVSPHNNKSKSGKVDENLGLFPNFDMEFDHEDFFEEIDFDLSNKSTPRKDTSKSQKSLYSATQLTSFVSKNMAACSNTSSPKSKNSPKIKSSLRKETLQKGFSMSQANFEIELNSDEDMFADSILYNEEILNISKKEPPQNNNKSIDSPSNVRLNSSFALSQSSLNLSRSGGKKSRVSFFDESEHFLPPSKKSLSYRDSSNLNSDNSGRDSDDSVVVVYDDSQKMQKSMSDNKSVSSARHSSDRSSYLTQNSPIVSMKKRKKSAFESDSDGESDFIISKDKSHNQPGLKKRSSTKNKRNSFINKEVEVEDSDASPDEFGNESQFPDLDCYDASFVDDATQNHQGTTDTFEMYLHSSKEQGGRTGMFKMPSKPLAPITADIYSQLPNQDSEDEYENDSFCVDDDDDLEYSDSKDNGDNTMALIVDSKSSNVFKKSKKSRIRRPADDDSETSEEELKEDKVLVSPPLCTSLPKLKKGSDKEERILVNSHVKDSKKSRILCPIDDPQSSEEDTVLVSSPLSKVFSNIKKDADKECILVNSSEFQSCHELISNLKYTFKRQVCVRSFEGAGFIISPRLAVDRISYSNFLSGAQRQKIIKRCQLMNDLYERSYIILELEEDVKAFNQRTKYADMILCQISQSNIRLLYSKNQKTSAELISNLLSKESNKGLSFKSLLLQKGSIFNDEDFKIVSFFKSVPGIGVGTGYLLSSNYSTVSSFATSAVSTLMRKGHLEKDKASQVQDFLRKTFNPSS</sequence>
<dbReference type="FunFam" id="3.40.50.300:FF:001992">
    <property type="entry name" value="ATP-dependent RNA helicase, putative"/>
    <property type="match status" value="1"/>
</dbReference>
<feature type="compositionally biased region" description="Polar residues" evidence="9">
    <location>
        <begin position="309"/>
        <end position="322"/>
    </location>
</feature>
<dbReference type="OrthoDB" id="6513042at2759"/>
<dbReference type="InterPro" id="IPR011545">
    <property type="entry name" value="DEAD/DEAH_box_helicase_dom"/>
</dbReference>
<feature type="domain" description="Helicase C-terminal" evidence="11">
    <location>
        <begin position="340"/>
        <end position="507"/>
    </location>
</feature>
<keyword evidence="5" id="KW-0347">Helicase</keyword>
<keyword evidence="4" id="KW-0378">Hydrolase</keyword>
<feature type="compositionally biased region" description="Low complexity" evidence="9">
    <location>
        <begin position="871"/>
        <end position="885"/>
    </location>
</feature>
<feature type="compositionally biased region" description="Basic and acidic residues" evidence="9">
    <location>
        <begin position="535"/>
        <end position="550"/>
    </location>
</feature>
<dbReference type="EMBL" id="HACA01006835">
    <property type="protein sequence ID" value="CDW24196.1"/>
    <property type="molecule type" value="Transcribed_RNA"/>
</dbReference>
<evidence type="ECO:0000259" key="10">
    <source>
        <dbReference type="PROSITE" id="PS51192"/>
    </source>
</evidence>
<dbReference type="PANTHER" id="PTHR14025">
    <property type="entry name" value="FANCONI ANEMIA GROUP M FANCM FAMILY MEMBER"/>
    <property type="match status" value="1"/>
</dbReference>
<protein>
    <recommendedName>
        <fullName evidence="13">Fanconi anemia group M protein</fullName>
    </recommendedName>
</protein>
<dbReference type="InterPro" id="IPR027417">
    <property type="entry name" value="P-loop_NTPase"/>
</dbReference>
<proteinExistence type="inferred from homology"/>
<dbReference type="CDD" id="cd12091">
    <property type="entry name" value="FANCM_ID"/>
    <property type="match status" value="1"/>
</dbReference>
<feature type="region of interest" description="Disordered" evidence="9">
    <location>
        <begin position="782"/>
        <end position="809"/>
    </location>
</feature>
<evidence type="ECO:0000256" key="7">
    <source>
        <dbReference type="ARBA" id="ARBA00023125"/>
    </source>
</evidence>
<comment type="similarity">
    <text evidence="1">Belongs to the DEAD box helicase family. DEAH subfamily. FANCM sub-subfamily.</text>
</comment>
<feature type="region of interest" description="Disordered" evidence="9">
    <location>
        <begin position="985"/>
        <end position="1112"/>
    </location>
</feature>
<dbReference type="GO" id="GO:0043138">
    <property type="term" value="F:3'-5' DNA helicase activity"/>
    <property type="evidence" value="ECO:0007669"/>
    <property type="project" value="InterPro"/>
</dbReference>
<dbReference type="Gene3D" id="1.20.1320.20">
    <property type="entry name" value="hef helicase domain"/>
    <property type="match status" value="1"/>
</dbReference>
<evidence type="ECO:0000256" key="6">
    <source>
        <dbReference type="ARBA" id="ARBA00022840"/>
    </source>
</evidence>
<dbReference type="SMART" id="SM00490">
    <property type="entry name" value="HELICc"/>
    <property type="match status" value="1"/>
</dbReference>
<feature type="region of interest" description="Disordered" evidence="9">
    <location>
        <begin position="870"/>
        <end position="892"/>
    </location>
</feature>
<dbReference type="PANTHER" id="PTHR14025:SF20">
    <property type="entry name" value="FANCONI ANEMIA GROUP M PROTEIN"/>
    <property type="match status" value="1"/>
</dbReference>
<dbReference type="InterPro" id="IPR014001">
    <property type="entry name" value="Helicase_ATP-bd"/>
</dbReference>